<evidence type="ECO:0000313" key="1">
    <source>
        <dbReference type="EMBL" id="MBO1751003.1"/>
    </source>
</evidence>
<protein>
    <submittedName>
        <fullName evidence="1">Carbohydrate ABC transporter substrate-binding protein</fullName>
    </submittedName>
</protein>
<keyword evidence="2" id="KW-1185">Reference proteome</keyword>
<gene>
    <name evidence="1" type="ORF">J4G33_04220</name>
</gene>
<dbReference type="Proteomes" id="UP000664209">
    <property type="component" value="Unassembled WGS sequence"/>
</dbReference>
<dbReference type="InterPro" id="IPR006059">
    <property type="entry name" value="SBP"/>
</dbReference>
<dbReference type="PANTHER" id="PTHR43649:SF32">
    <property type="entry name" value="SUGAR BINDING SECRETED PROTEIN"/>
    <property type="match status" value="1"/>
</dbReference>
<dbReference type="PANTHER" id="PTHR43649">
    <property type="entry name" value="ARABINOSE-BINDING PROTEIN-RELATED"/>
    <property type="match status" value="1"/>
</dbReference>
<name>A0A939LNV1_9CELL</name>
<proteinExistence type="predicted"/>
<organism evidence="1 2">
    <name type="scientific">Actinotalea soli</name>
    <dbReference type="NCBI Taxonomy" id="2819234"/>
    <lineage>
        <taxon>Bacteria</taxon>
        <taxon>Bacillati</taxon>
        <taxon>Actinomycetota</taxon>
        <taxon>Actinomycetes</taxon>
        <taxon>Micrococcales</taxon>
        <taxon>Cellulomonadaceae</taxon>
        <taxon>Actinotalea</taxon>
    </lineage>
</organism>
<dbReference type="AlphaFoldDB" id="A0A939LNV1"/>
<dbReference type="SUPFAM" id="SSF53850">
    <property type="entry name" value="Periplasmic binding protein-like II"/>
    <property type="match status" value="1"/>
</dbReference>
<dbReference type="EMBL" id="JAGEMK010000001">
    <property type="protein sequence ID" value="MBO1751003.1"/>
    <property type="molecule type" value="Genomic_DNA"/>
</dbReference>
<dbReference type="InterPro" id="IPR050490">
    <property type="entry name" value="Bact_solute-bd_prot1"/>
</dbReference>
<dbReference type="RefSeq" id="WP_208054699.1">
    <property type="nucleotide sequence ID" value="NZ_JAGEMK010000001.1"/>
</dbReference>
<accession>A0A939LNV1</accession>
<evidence type="ECO:0000313" key="2">
    <source>
        <dbReference type="Proteomes" id="UP000664209"/>
    </source>
</evidence>
<sequence length="425" mass="45620">MAGLALIATGCSSGTADGDGEGSGTGGEAGGSDEQITLTVATFNEFGYEDLITEYMELNPNITVEQKKAATADEARDNLNTRLAAGSGLSDIEALEVDWLAELLQYSDNFNDLSDPEVEGRWLDWKTEAATTADGKLIGYGTDVGPEAICYRADLFEEAGLPTDREEVADLLEGDWENYFSVGEDFVASSDSAWFDSAGATYQAMINQVENAYEEDDGTVIGIDHPTVQDIYTDVLDASVDRELSAHLGQWSDDWNAAFQNGAFATMACPGWMLGIIEGNAAGVEGWDIADVFPNGGGNWGGSYLTVPTHTDHPEEAKALAQWLTAPEQQVKAFEAKGTFPSQIEALESDELLGMSNEFFNDAPTGQILANRADAVTATPFKGPNYFAIHQTVADALTRVDVDQTDDADSSWEKALIAYNELGLD</sequence>
<dbReference type="Gene3D" id="3.40.190.10">
    <property type="entry name" value="Periplasmic binding protein-like II"/>
    <property type="match status" value="1"/>
</dbReference>
<dbReference type="Pfam" id="PF13416">
    <property type="entry name" value="SBP_bac_8"/>
    <property type="match status" value="1"/>
</dbReference>
<comment type="caution">
    <text evidence="1">The sequence shown here is derived from an EMBL/GenBank/DDBJ whole genome shotgun (WGS) entry which is preliminary data.</text>
</comment>
<reference evidence="1" key="1">
    <citation type="submission" date="2021-03" db="EMBL/GenBank/DDBJ databases">
        <title>Actinotalea soli sp. nov., isolated from soil.</title>
        <authorList>
            <person name="Ping W."/>
            <person name="Zhang J."/>
        </authorList>
    </citation>
    <scope>NUCLEOTIDE SEQUENCE</scope>
    <source>
        <strain evidence="1">BY-33</strain>
    </source>
</reference>